<dbReference type="STRING" id="996801.BW723_12995"/>
<proteinExistence type="predicted"/>
<dbReference type="SUPFAM" id="SSF51230">
    <property type="entry name" value="Single hybrid motif"/>
    <property type="match status" value="1"/>
</dbReference>
<evidence type="ECO:0000259" key="1">
    <source>
        <dbReference type="Pfam" id="PF00364"/>
    </source>
</evidence>
<dbReference type="EMBL" id="LSFL01000031">
    <property type="protein sequence ID" value="OBY65192.1"/>
    <property type="molecule type" value="Genomic_DNA"/>
</dbReference>
<keyword evidence="3" id="KW-1185">Reference proteome</keyword>
<dbReference type="Pfam" id="PF00364">
    <property type="entry name" value="Biotin_lipoyl"/>
    <property type="match status" value="1"/>
</dbReference>
<dbReference type="OrthoDB" id="1443654at2"/>
<gene>
    <name evidence="2" type="ORF">LPB301_08785</name>
</gene>
<dbReference type="AlphaFoldDB" id="A0A1B8U034"/>
<dbReference type="RefSeq" id="WP_068360282.1">
    <property type="nucleotide sequence ID" value="NZ_CP019337.1"/>
</dbReference>
<organism evidence="2 3">
    <name type="scientific">Polaribacter reichenbachii</name>
    <dbReference type="NCBI Taxonomy" id="996801"/>
    <lineage>
        <taxon>Bacteria</taxon>
        <taxon>Pseudomonadati</taxon>
        <taxon>Bacteroidota</taxon>
        <taxon>Flavobacteriia</taxon>
        <taxon>Flavobacteriales</taxon>
        <taxon>Flavobacteriaceae</taxon>
    </lineage>
</organism>
<dbReference type="Gene3D" id="2.40.50.100">
    <property type="match status" value="1"/>
</dbReference>
<dbReference type="CDD" id="cd06849">
    <property type="entry name" value="lipoyl_domain"/>
    <property type="match status" value="1"/>
</dbReference>
<accession>A0A1B8U034</accession>
<sequence length="108" mass="12693">MNSLKRILNWLTFHKKSNRKIVKHMVFEIPYDDKKTTDILVPNIQNKRFKISKWFVSVGDFIEKGQIICELESDSITLEFESLAQGKLVYITKSKENLMADKLICKIE</sequence>
<protein>
    <recommendedName>
        <fullName evidence="1">Lipoyl-binding domain-containing protein</fullName>
    </recommendedName>
</protein>
<evidence type="ECO:0000313" key="2">
    <source>
        <dbReference type="EMBL" id="OBY65192.1"/>
    </source>
</evidence>
<dbReference type="KEGG" id="prn:BW723_12995"/>
<reference evidence="3" key="1">
    <citation type="submission" date="2016-02" db="EMBL/GenBank/DDBJ databases">
        <title>Paenibacillus sp. LPB0068, isolated from Crassostrea gigas.</title>
        <authorList>
            <person name="Shin S.-K."/>
            <person name="Yi H."/>
        </authorList>
    </citation>
    <scope>NUCLEOTIDE SEQUENCE [LARGE SCALE GENOMIC DNA]</scope>
    <source>
        <strain evidence="3">KCTC 23969</strain>
    </source>
</reference>
<name>A0A1B8U034_9FLAO</name>
<dbReference type="Proteomes" id="UP000092612">
    <property type="component" value="Unassembled WGS sequence"/>
</dbReference>
<dbReference type="InterPro" id="IPR011053">
    <property type="entry name" value="Single_hybrid_motif"/>
</dbReference>
<evidence type="ECO:0000313" key="3">
    <source>
        <dbReference type="Proteomes" id="UP000092612"/>
    </source>
</evidence>
<comment type="caution">
    <text evidence="2">The sequence shown here is derived from an EMBL/GenBank/DDBJ whole genome shotgun (WGS) entry which is preliminary data.</text>
</comment>
<feature type="domain" description="Lipoyl-binding" evidence="1">
    <location>
        <begin position="51"/>
        <end position="107"/>
    </location>
</feature>
<dbReference type="InterPro" id="IPR000089">
    <property type="entry name" value="Biotin_lipoyl"/>
</dbReference>